<sequence length="1040" mass="117789">MENDSNIDIGDTLNLNELCELDDFINNYEHELFSREDGLFFEEDILCHFDDLPAEEEKVKKEPSLSPPLPPPSLPMEVDVPTTVSENLILHDTIHNSNIGNIGKNIPESKPCINPTVEKLNKTSSVNGLKPTPILLQPNNRVVQPQNNIIYGNIKTLWTQPQQSQPVKQIGSQVSTNISYRHEPLIIKRNKNLAEKTGSRYVSLQNAGQIKVPNEQIKQMLLHTQLVTSPNPTVMYTEKIQEKIPVGKAVVNAISPNLPSANATIFTTVPVDIEPDKVTTTSNRSKSSPKDKPPKVKEVKRNMHNAIERRYRTSINDRIIELKDIIAGPSAKMNKSLILRKAIEYIKYLQDANNKLKLENYNLNSKIDRLMTNNCKEEEIGGITPPRSDISSPSHSDPPTPIESIYRQNINMKDDYDTARVQGKFDQTRIVLCAFMLSIIVFNPFKLIMNKFSYMSSMYPETVRERRSLLTTEGHNEWDYSSSLLLNFINILVLLCCFIKLLLYNDSVLLKKSKSSVDYWRHRKQADLYMIKGNVKDAKHELKLCLSILGYTLPSSRFGLILACLWQSSRQILHRLWIGKWLSQYEQGFLIHRENKTEVMVSAREAGLVYHHLHRLNLVENGDFILGIFTAVSAVNRAETANEFMPKDVLSDIYIGLALQLKEFSSSTMKLLSRYYFLLGRGHFNKDLNSNALWILSTAGQNFTLNHNWSYSVNKNIFTEQTDPTCPLAFTCMVFRDNLIEGLLQSLVAPGSQIFVTGVESVGTSLSILNILMDNISYKNRVDSHAKWWAHVLGVAVFWNLGEDTQAESMYQHVECVPSELLNSPIARAVLSAFQMRCSFSSGKSHKLVLKYASAASHHLLDSITTFHDSDKKNLYVQLLVCDWLLETRTSVWENGKVAVSSSFMTDFNRDLDSLKRITHLLPNGKDRVFIYEAVGRLMTGALPSKTLHLLDRTLRHRPMKSSIICGKEKSSPCWSKEKEHAAALYLACRHIPPSMLSSPGERAGMLVEAAKSLEKIGDKKRLMNCYKLMKSLGTTAISN</sequence>
<proteinExistence type="predicted"/>
<dbReference type="Gene3D" id="4.10.280.10">
    <property type="entry name" value="Helix-loop-helix DNA-binding domain"/>
    <property type="match status" value="1"/>
</dbReference>
<feature type="compositionally biased region" description="Low complexity" evidence="11">
    <location>
        <begin position="385"/>
        <end position="395"/>
    </location>
</feature>
<evidence type="ECO:0000313" key="14">
    <source>
        <dbReference type="EMBL" id="CAH1392909.1"/>
    </source>
</evidence>
<evidence type="ECO:0000256" key="4">
    <source>
        <dbReference type="ARBA" id="ARBA00022824"/>
    </source>
</evidence>
<keyword evidence="4" id="KW-0256">Endoplasmic reticulum</keyword>
<evidence type="ECO:0000313" key="15">
    <source>
        <dbReference type="Proteomes" id="UP001152798"/>
    </source>
</evidence>
<evidence type="ECO:0000256" key="3">
    <source>
        <dbReference type="ARBA" id="ARBA00022692"/>
    </source>
</evidence>
<dbReference type="SMART" id="SM00353">
    <property type="entry name" value="HLH"/>
    <property type="match status" value="1"/>
</dbReference>
<accession>A0A9P0GYY3</accession>
<feature type="region of interest" description="Disordered" evidence="11">
    <location>
        <begin position="379"/>
        <end position="402"/>
    </location>
</feature>
<feature type="domain" description="BHLH" evidence="13">
    <location>
        <begin position="299"/>
        <end position="349"/>
    </location>
</feature>
<evidence type="ECO:0000256" key="10">
    <source>
        <dbReference type="ARBA" id="ARBA00023242"/>
    </source>
</evidence>
<keyword evidence="8 12" id="KW-0472">Membrane</keyword>
<evidence type="ECO:0000256" key="7">
    <source>
        <dbReference type="ARBA" id="ARBA00023125"/>
    </source>
</evidence>
<feature type="compositionally biased region" description="Basic and acidic residues" evidence="11">
    <location>
        <begin position="288"/>
        <end position="297"/>
    </location>
</feature>
<dbReference type="GO" id="GO:0000978">
    <property type="term" value="F:RNA polymerase II cis-regulatory region sequence-specific DNA binding"/>
    <property type="evidence" value="ECO:0007669"/>
    <property type="project" value="TreeGrafter"/>
</dbReference>
<reference evidence="14" key="1">
    <citation type="submission" date="2022-01" db="EMBL/GenBank/DDBJ databases">
        <authorList>
            <person name="King R."/>
        </authorList>
    </citation>
    <scope>NUCLEOTIDE SEQUENCE</scope>
</reference>
<evidence type="ECO:0000256" key="9">
    <source>
        <dbReference type="ARBA" id="ARBA00023163"/>
    </source>
</evidence>
<dbReference type="PANTHER" id="PTHR46062">
    <property type="entry name" value="STEROL REGULATORY ELEMENT-BINDING PROTEIN"/>
    <property type="match status" value="1"/>
</dbReference>
<dbReference type="PANTHER" id="PTHR46062:SF1">
    <property type="entry name" value="LP12374P"/>
    <property type="match status" value="1"/>
</dbReference>
<dbReference type="SUPFAM" id="SSF47459">
    <property type="entry name" value="HLH, helix-loop-helix DNA-binding domain"/>
    <property type="match status" value="1"/>
</dbReference>
<dbReference type="OrthoDB" id="2133190at2759"/>
<evidence type="ECO:0000256" key="5">
    <source>
        <dbReference type="ARBA" id="ARBA00022989"/>
    </source>
</evidence>
<dbReference type="Proteomes" id="UP001152798">
    <property type="component" value="Chromosome 2"/>
</dbReference>
<evidence type="ECO:0000256" key="11">
    <source>
        <dbReference type="SAM" id="MobiDB-lite"/>
    </source>
</evidence>
<evidence type="ECO:0000256" key="1">
    <source>
        <dbReference type="ARBA" id="ARBA00004123"/>
    </source>
</evidence>
<keyword evidence="9" id="KW-0804">Transcription</keyword>
<dbReference type="GO" id="GO:0005789">
    <property type="term" value="C:endoplasmic reticulum membrane"/>
    <property type="evidence" value="ECO:0007669"/>
    <property type="project" value="UniProtKB-SubCell"/>
</dbReference>
<feature type="region of interest" description="Disordered" evidence="11">
    <location>
        <begin position="276"/>
        <end position="297"/>
    </location>
</feature>
<comment type="subcellular location">
    <subcellularLocation>
        <location evidence="2">Endoplasmic reticulum membrane</location>
        <topology evidence="2">Multi-pass membrane protein</topology>
    </subcellularLocation>
    <subcellularLocation>
        <location evidence="1">Nucleus</location>
    </subcellularLocation>
</comment>
<organism evidence="14 15">
    <name type="scientific">Nezara viridula</name>
    <name type="common">Southern green stink bug</name>
    <name type="synonym">Cimex viridulus</name>
    <dbReference type="NCBI Taxonomy" id="85310"/>
    <lineage>
        <taxon>Eukaryota</taxon>
        <taxon>Metazoa</taxon>
        <taxon>Ecdysozoa</taxon>
        <taxon>Arthropoda</taxon>
        <taxon>Hexapoda</taxon>
        <taxon>Insecta</taxon>
        <taxon>Pterygota</taxon>
        <taxon>Neoptera</taxon>
        <taxon>Paraneoptera</taxon>
        <taxon>Hemiptera</taxon>
        <taxon>Heteroptera</taxon>
        <taxon>Panheteroptera</taxon>
        <taxon>Pentatomomorpha</taxon>
        <taxon>Pentatomoidea</taxon>
        <taxon>Pentatomidae</taxon>
        <taxon>Pentatominae</taxon>
        <taxon>Nezara</taxon>
    </lineage>
</organism>
<name>A0A9P0GYY3_NEZVI</name>
<dbReference type="InterPro" id="IPR036638">
    <property type="entry name" value="HLH_DNA-bd_sf"/>
</dbReference>
<evidence type="ECO:0000256" key="12">
    <source>
        <dbReference type="SAM" id="Phobius"/>
    </source>
</evidence>
<keyword evidence="15" id="KW-1185">Reference proteome</keyword>
<feature type="transmembrane region" description="Helical" evidence="12">
    <location>
        <begin position="484"/>
        <end position="504"/>
    </location>
</feature>
<keyword evidence="5 12" id="KW-1133">Transmembrane helix</keyword>
<dbReference type="CDD" id="cd11394">
    <property type="entry name" value="bHLHzip_SREBP"/>
    <property type="match status" value="1"/>
</dbReference>
<gene>
    <name evidence="14" type="ORF">NEZAVI_LOCUS3658</name>
</gene>
<dbReference type="GO" id="GO:0000981">
    <property type="term" value="F:DNA-binding transcription factor activity, RNA polymerase II-specific"/>
    <property type="evidence" value="ECO:0007669"/>
    <property type="project" value="TreeGrafter"/>
</dbReference>
<evidence type="ECO:0000256" key="8">
    <source>
        <dbReference type="ARBA" id="ARBA00023136"/>
    </source>
</evidence>
<dbReference type="GO" id="GO:0005634">
    <property type="term" value="C:nucleus"/>
    <property type="evidence" value="ECO:0007669"/>
    <property type="project" value="UniProtKB-SubCell"/>
</dbReference>
<keyword evidence="10" id="KW-0539">Nucleus</keyword>
<dbReference type="AlphaFoldDB" id="A0A9P0GYY3"/>
<keyword evidence="3 12" id="KW-0812">Transmembrane</keyword>
<dbReference type="PROSITE" id="PS50888">
    <property type="entry name" value="BHLH"/>
    <property type="match status" value="1"/>
</dbReference>
<dbReference type="GO" id="GO:0046983">
    <property type="term" value="F:protein dimerization activity"/>
    <property type="evidence" value="ECO:0007669"/>
    <property type="project" value="InterPro"/>
</dbReference>
<evidence type="ECO:0000259" key="13">
    <source>
        <dbReference type="PROSITE" id="PS50888"/>
    </source>
</evidence>
<keyword evidence="7" id="KW-0238">DNA-binding</keyword>
<evidence type="ECO:0000256" key="6">
    <source>
        <dbReference type="ARBA" id="ARBA00023015"/>
    </source>
</evidence>
<dbReference type="Pfam" id="PF00010">
    <property type="entry name" value="HLH"/>
    <property type="match status" value="1"/>
</dbReference>
<protein>
    <recommendedName>
        <fullName evidence="13">BHLH domain-containing protein</fullName>
    </recommendedName>
</protein>
<feature type="transmembrane region" description="Helical" evidence="12">
    <location>
        <begin position="430"/>
        <end position="449"/>
    </location>
</feature>
<keyword evidence="6" id="KW-0805">Transcription regulation</keyword>
<evidence type="ECO:0000256" key="2">
    <source>
        <dbReference type="ARBA" id="ARBA00004477"/>
    </source>
</evidence>
<dbReference type="EMBL" id="OV725078">
    <property type="protein sequence ID" value="CAH1392909.1"/>
    <property type="molecule type" value="Genomic_DNA"/>
</dbReference>
<dbReference type="InterPro" id="IPR011598">
    <property type="entry name" value="bHLH_dom"/>
</dbReference>